<accession>A0ACC0ZYM3</accession>
<comment type="caution">
    <text evidence="1">The sequence shown here is derived from an EMBL/GenBank/DDBJ whole genome shotgun (WGS) entry which is preliminary data.</text>
</comment>
<evidence type="ECO:0000313" key="1">
    <source>
        <dbReference type="EMBL" id="KAJ0080103.1"/>
    </source>
</evidence>
<gene>
    <name evidence="1" type="ORF">Patl1_23752</name>
</gene>
<organism evidence="1 2">
    <name type="scientific">Pistacia atlantica</name>
    <dbReference type="NCBI Taxonomy" id="434234"/>
    <lineage>
        <taxon>Eukaryota</taxon>
        <taxon>Viridiplantae</taxon>
        <taxon>Streptophyta</taxon>
        <taxon>Embryophyta</taxon>
        <taxon>Tracheophyta</taxon>
        <taxon>Spermatophyta</taxon>
        <taxon>Magnoliopsida</taxon>
        <taxon>eudicotyledons</taxon>
        <taxon>Gunneridae</taxon>
        <taxon>Pentapetalae</taxon>
        <taxon>rosids</taxon>
        <taxon>malvids</taxon>
        <taxon>Sapindales</taxon>
        <taxon>Anacardiaceae</taxon>
        <taxon>Pistacia</taxon>
    </lineage>
</organism>
<sequence>MRIGDWNKVAMLRHIWILSQTNRQSIWTSWMNTYLLKGKCFWEVVILNSCSWAWRHILKLRSKIIHLIRSVVGNGKLTFFMV</sequence>
<keyword evidence="2" id="KW-1185">Reference proteome</keyword>
<reference evidence="2" key="1">
    <citation type="journal article" date="2023" name="G3 (Bethesda)">
        <title>Genome assembly and association tests identify interacting loci associated with vigor, precocity, and sex in interspecific pistachio rootstocks.</title>
        <authorList>
            <person name="Palmer W."/>
            <person name="Jacygrad E."/>
            <person name="Sagayaradj S."/>
            <person name="Cavanaugh K."/>
            <person name="Han R."/>
            <person name="Bertier L."/>
            <person name="Beede B."/>
            <person name="Kafkas S."/>
            <person name="Golino D."/>
            <person name="Preece J."/>
            <person name="Michelmore R."/>
        </authorList>
    </citation>
    <scope>NUCLEOTIDE SEQUENCE [LARGE SCALE GENOMIC DNA]</scope>
</reference>
<name>A0ACC0ZYM3_9ROSI</name>
<protein>
    <submittedName>
        <fullName evidence="1">Uncharacterized protein</fullName>
    </submittedName>
</protein>
<dbReference type="Proteomes" id="UP001164250">
    <property type="component" value="Chromosome 13"/>
</dbReference>
<dbReference type="EMBL" id="CM047909">
    <property type="protein sequence ID" value="KAJ0080103.1"/>
    <property type="molecule type" value="Genomic_DNA"/>
</dbReference>
<evidence type="ECO:0000313" key="2">
    <source>
        <dbReference type="Proteomes" id="UP001164250"/>
    </source>
</evidence>
<proteinExistence type="predicted"/>